<evidence type="ECO:0000256" key="2">
    <source>
        <dbReference type="ARBA" id="ARBA00009773"/>
    </source>
</evidence>
<protein>
    <submittedName>
        <fullName evidence="7">PurR-regulated permease PerM</fullName>
    </submittedName>
</protein>
<name>A0ABU0LBK3_XANAG</name>
<keyword evidence="3 6" id="KW-0812">Transmembrane</keyword>
<keyword evidence="4 6" id="KW-1133">Transmembrane helix</keyword>
<evidence type="ECO:0000313" key="7">
    <source>
        <dbReference type="EMBL" id="MDQ0504513.1"/>
    </source>
</evidence>
<evidence type="ECO:0000256" key="5">
    <source>
        <dbReference type="ARBA" id="ARBA00023136"/>
    </source>
</evidence>
<comment type="subcellular location">
    <subcellularLocation>
        <location evidence="1">Membrane</location>
        <topology evidence="1">Multi-pass membrane protein</topology>
    </subcellularLocation>
</comment>
<feature type="transmembrane region" description="Helical" evidence="6">
    <location>
        <begin position="55"/>
        <end position="76"/>
    </location>
</feature>
<feature type="transmembrane region" description="Helical" evidence="6">
    <location>
        <begin position="194"/>
        <end position="223"/>
    </location>
</feature>
<dbReference type="RefSeq" id="WP_237345007.1">
    <property type="nucleotide sequence ID" value="NZ_JABWGX010000007.1"/>
</dbReference>
<keyword evidence="5 6" id="KW-0472">Membrane</keyword>
<feature type="transmembrane region" description="Helical" evidence="6">
    <location>
        <begin position="135"/>
        <end position="154"/>
    </location>
</feature>
<dbReference type="Proteomes" id="UP001241747">
    <property type="component" value="Unassembled WGS sequence"/>
</dbReference>
<comment type="similarity">
    <text evidence="2">Belongs to the autoinducer-2 exporter (AI-2E) (TC 2.A.86) family.</text>
</comment>
<organism evidence="7 8">
    <name type="scientific">Xanthobacter agilis</name>
    <dbReference type="NCBI Taxonomy" id="47492"/>
    <lineage>
        <taxon>Bacteria</taxon>
        <taxon>Pseudomonadati</taxon>
        <taxon>Pseudomonadota</taxon>
        <taxon>Alphaproteobacteria</taxon>
        <taxon>Hyphomicrobiales</taxon>
        <taxon>Xanthobacteraceae</taxon>
        <taxon>Xanthobacter</taxon>
    </lineage>
</organism>
<keyword evidence="8" id="KW-1185">Reference proteome</keyword>
<feature type="transmembrane region" description="Helical" evidence="6">
    <location>
        <begin position="235"/>
        <end position="263"/>
    </location>
</feature>
<evidence type="ECO:0000256" key="4">
    <source>
        <dbReference type="ARBA" id="ARBA00022989"/>
    </source>
</evidence>
<dbReference type="PANTHER" id="PTHR21716:SF62">
    <property type="entry name" value="TRANSPORT PROTEIN YDBI-RELATED"/>
    <property type="match status" value="1"/>
</dbReference>
<dbReference type="EMBL" id="JAUSVY010000002">
    <property type="protein sequence ID" value="MDQ0504513.1"/>
    <property type="molecule type" value="Genomic_DNA"/>
</dbReference>
<accession>A0ABU0LBK3</accession>
<evidence type="ECO:0000313" key="8">
    <source>
        <dbReference type="Proteomes" id="UP001241747"/>
    </source>
</evidence>
<evidence type="ECO:0000256" key="3">
    <source>
        <dbReference type="ARBA" id="ARBA00022692"/>
    </source>
</evidence>
<evidence type="ECO:0000256" key="6">
    <source>
        <dbReference type="SAM" id="Phobius"/>
    </source>
</evidence>
<sequence>MARRVAIGVLVVGGFYFAWQVVSVFLMVFAAILVAVGLHSLATPFARLTRIREQYAVFPVALMVLAGLVLVGYQFGSTIQTQVSQLIQDLPTGWKEFESRFHLSEMMPELLQRAEAAAPPSSVIITALQSFTTNLVQVLVGLFLVVVGGLYFAVDPALYRKLFLALWSEHERPRILSRMTLIAEDLRSFLKAQVIAMIVVGVLTFIGLTVLGIPSALALALFASLAEFVPMVGPVVAAIPALLIALTLGLDSALWTLAMFVAVQQTESNLITPVLQQRMVSLPPAVTLFAVVLFGSLFGPLGILLATPLTVLVFASLRDHHPAQSKA</sequence>
<proteinExistence type="inferred from homology"/>
<comment type="caution">
    <text evidence="7">The sequence shown here is derived from an EMBL/GenBank/DDBJ whole genome shotgun (WGS) entry which is preliminary data.</text>
</comment>
<gene>
    <name evidence="7" type="ORF">QOZ94_001287</name>
</gene>
<dbReference type="Pfam" id="PF01594">
    <property type="entry name" value="AI-2E_transport"/>
    <property type="match status" value="1"/>
</dbReference>
<evidence type="ECO:0000256" key="1">
    <source>
        <dbReference type="ARBA" id="ARBA00004141"/>
    </source>
</evidence>
<reference evidence="7 8" key="1">
    <citation type="submission" date="2023-07" db="EMBL/GenBank/DDBJ databases">
        <title>Genomic Encyclopedia of Type Strains, Phase IV (KMG-IV): sequencing the most valuable type-strain genomes for metagenomic binning, comparative biology and taxonomic classification.</title>
        <authorList>
            <person name="Goeker M."/>
        </authorList>
    </citation>
    <scope>NUCLEOTIDE SEQUENCE [LARGE SCALE GENOMIC DNA]</scope>
    <source>
        <strain evidence="7 8">DSM 3770</strain>
    </source>
</reference>
<feature type="transmembrane region" description="Helical" evidence="6">
    <location>
        <begin position="6"/>
        <end position="34"/>
    </location>
</feature>
<dbReference type="PANTHER" id="PTHR21716">
    <property type="entry name" value="TRANSMEMBRANE PROTEIN"/>
    <property type="match status" value="1"/>
</dbReference>
<feature type="transmembrane region" description="Helical" evidence="6">
    <location>
        <begin position="284"/>
        <end position="317"/>
    </location>
</feature>
<dbReference type="InterPro" id="IPR002549">
    <property type="entry name" value="AI-2E-like"/>
</dbReference>